<gene>
    <name evidence="1" type="ORF">ACJMK2_026458</name>
</gene>
<evidence type="ECO:0000313" key="2">
    <source>
        <dbReference type="Proteomes" id="UP001634394"/>
    </source>
</evidence>
<name>A0ABD3XLY2_SINWO</name>
<protein>
    <submittedName>
        <fullName evidence="1">Uncharacterized protein</fullName>
    </submittedName>
</protein>
<comment type="caution">
    <text evidence="1">The sequence shown here is derived from an EMBL/GenBank/DDBJ whole genome shotgun (WGS) entry which is preliminary data.</text>
</comment>
<keyword evidence="2" id="KW-1185">Reference proteome</keyword>
<sequence>MSTVSRPLSNLNDFLSSQQDIQTACSSIIRELLHHLKILHISENEVQREVRSVCSRISAKVKDLEQFALGFVREKASVIEDTIEIKIKELEQESRQLQDFFITNSRQIEADNGSKEKEKESMTSELIKARNLVETVGKSLMCSKLVFSPSAEILNFLTNTFKLGEVGLDTKCESSLLQPVQSEQSNPKQEIATDSINKINRVVESSVENKSNEVIDKCMTDTDEAVKMPSLQTDQVHLHDKIFATKASVSEDKNNTIENQCVPSIHLSPERKDRRMLPTVPKTTRHTHDKQCDIKEMQTKANTNKDQKIDVPVNIDDILSINEDLLPQVQLDYVSLSQTNNIDKGHDASVLIKIHRMEHCKEATGLVILPDGGLVVGDLIGQCILLYSRNYSYLATHKFDQAPDAICKSRNNSVLVALSKKCLVSEIEITKDGFRHVQTFNTETSIASLCFFKDCIFVGTEDGEVAVYRLDGLKKEYSVELDMMGPVSSIAMEEEHVAYIINGRETVALDMKKREIIWRYSNEYYDPWSLDIHRGILYVTDNRERRIVTFSKQGAVLSDINVQLEGTLWSICVNRDKRSLLVELGGNTLAEIFQ</sequence>
<evidence type="ECO:0000313" key="1">
    <source>
        <dbReference type="EMBL" id="KAL3886473.1"/>
    </source>
</evidence>
<dbReference type="InterPro" id="IPR011044">
    <property type="entry name" value="Quino_amine_DH_bsu"/>
</dbReference>
<proteinExistence type="predicted"/>
<organism evidence="1 2">
    <name type="scientific">Sinanodonta woodiana</name>
    <name type="common">Chinese pond mussel</name>
    <name type="synonym">Anodonta woodiana</name>
    <dbReference type="NCBI Taxonomy" id="1069815"/>
    <lineage>
        <taxon>Eukaryota</taxon>
        <taxon>Metazoa</taxon>
        <taxon>Spiralia</taxon>
        <taxon>Lophotrochozoa</taxon>
        <taxon>Mollusca</taxon>
        <taxon>Bivalvia</taxon>
        <taxon>Autobranchia</taxon>
        <taxon>Heteroconchia</taxon>
        <taxon>Palaeoheterodonta</taxon>
        <taxon>Unionida</taxon>
        <taxon>Unionoidea</taxon>
        <taxon>Unionidae</taxon>
        <taxon>Unioninae</taxon>
        <taxon>Sinanodonta</taxon>
    </lineage>
</organism>
<dbReference type="SUPFAM" id="SSF50969">
    <property type="entry name" value="YVTN repeat-like/Quinoprotein amine dehydrogenase"/>
    <property type="match status" value="1"/>
</dbReference>
<accession>A0ABD3XLY2</accession>
<dbReference type="AlphaFoldDB" id="A0ABD3XLY2"/>
<dbReference type="EMBL" id="JBJQND010000002">
    <property type="protein sequence ID" value="KAL3886473.1"/>
    <property type="molecule type" value="Genomic_DNA"/>
</dbReference>
<dbReference type="Proteomes" id="UP001634394">
    <property type="component" value="Unassembled WGS sequence"/>
</dbReference>
<dbReference type="Gene3D" id="2.130.10.10">
    <property type="entry name" value="YVTN repeat-like/Quinoprotein amine dehydrogenase"/>
    <property type="match status" value="1"/>
</dbReference>
<reference evidence="1 2" key="1">
    <citation type="submission" date="2024-11" db="EMBL/GenBank/DDBJ databases">
        <title>Chromosome-level genome assembly of the freshwater bivalve Anodonta woodiana.</title>
        <authorList>
            <person name="Chen X."/>
        </authorList>
    </citation>
    <scope>NUCLEOTIDE SEQUENCE [LARGE SCALE GENOMIC DNA]</scope>
    <source>
        <strain evidence="1">MN2024</strain>
        <tissue evidence="1">Gills</tissue>
    </source>
</reference>
<dbReference type="InterPro" id="IPR015943">
    <property type="entry name" value="WD40/YVTN_repeat-like_dom_sf"/>
</dbReference>